<dbReference type="EMBL" id="JBGCUO010000001">
    <property type="protein sequence ID" value="MEY1662387.1"/>
    <property type="molecule type" value="Genomic_DNA"/>
</dbReference>
<evidence type="ECO:0000259" key="1">
    <source>
        <dbReference type="Pfam" id="PF00561"/>
    </source>
</evidence>
<dbReference type="SUPFAM" id="SSF53474">
    <property type="entry name" value="alpha/beta-Hydrolases"/>
    <property type="match status" value="1"/>
</dbReference>
<dbReference type="Proteomes" id="UP001562065">
    <property type="component" value="Unassembled WGS sequence"/>
</dbReference>
<name>A0ABV4AHS6_9GAMM</name>
<dbReference type="Gene3D" id="3.40.50.1820">
    <property type="entry name" value="alpha/beta hydrolase"/>
    <property type="match status" value="1"/>
</dbReference>
<keyword evidence="2" id="KW-0378">Hydrolase</keyword>
<gene>
    <name evidence="2" type="ORF">AB5I84_09540</name>
</gene>
<sequence>MHSDDVRVPTARGELFSRRWRPADAVPGAAPVLLFHDSLGAVALWRDFPAQLAAALGREVIAYDRLGFGASDPYPAAQIGADFIAEEARYSLAALQRAHGFADFIAFGHSVGGAMASHCAAAAPAQCLALITESSQAFVEDLTLAGIRAAAEQFAQPGQLERLARYHGDRAAWVLAAWIDSWLAESMADWTIEPVLAQVRCPLLALHGSHDEFGSPAHPARYAGGVSGHSRQHLLADCGHVPHREYPDTVIALVRDFLAEALAPATDAG</sequence>
<dbReference type="InterPro" id="IPR029058">
    <property type="entry name" value="AB_hydrolase_fold"/>
</dbReference>
<protein>
    <submittedName>
        <fullName evidence="2">Alpha/beta fold hydrolase</fullName>
    </submittedName>
</protein>
<feature type="domain" description="AB hydrolase-1" evidence="1">
    <location>
        <begin position="31"/>
        <end position="141"/>
    </location>
</feature>
<dbReference type="RefSeq" id="WP_369455623.1">
    <property type="nucleotide sequence ID" value="NZ_JBGCUO010000001.1"/>
</dbReference>
<organism evidence="2 3">
    <name type="scientific">Isoalcanivorax beigongshangi</name>
    <dbReference type="NCBI Taxonomy" id="3238810"/>
    <lineage>
        <taxon>Bacteria</taxon>
        <taxon>Pseudomonadati</taxon>
        <taxon>Pseudomonadota</taxon>
        <taxon>Gammaproteobacteria</taxon>
        <taxon>Oceanospirillales</taxon>
        <taxon>Alcanivoracaceae</taxon>
        <taxon>Isoalcanivorax</taxon>
    </lineage>
</organism>
<evidence type="ECO:0000313" key="2">
    <source>
        <dbReference type="EMBL" id="MEY1662387.1"/>
    </source>
</evidence>
<reference evidence="2 3" key="1">
    <citation type="submission" date="2024-07" db="EMBL/GenBank/DDBJ databases">
        <authorList>
            <person name="Ren Q."/>
        </authorList>
    </citation>
    <scope>NUCLEOTIDE SEQUENCE [LARGE SCALE GENOMIC DNA]</scope>
    <source>
        <strain evidence="2 3">REN37</strain>
    </source>
</reference>
<dbReference type="InterPro" id="IPR000073">
    <property type="entry name" value="AB_hydrolase_1"/>
</dbReference>
<dbReference type="PANTHER" id="PTHR43689">
    <property type="entry name" value="HYDROLASE"/>
    <property type="match status" value="1"/>
</dbReference>
<accession>A0ABV4AHS6</accession>
<dbReference type="GO" id="GO:0016787">
    <property type="term" value="F:hydrolase activity"/>
    <property type="evidence" value="ECO:0007669"/>
    <property type="project" value="UniProtKB-KW"/>
</dbReference>
<dbReference type="PANTHER" id="PTHR43689:SF8">
    <property type="entry name" value="ALPHA_BETA-HYDROLASES SUPERFAMILY PROTEIN"/>
    <property type="match status" value="1"/>
</dbReference>
<comment type="caution">
    <text evidence="2">The sequence shown here is derived from an EMBL/GenBank/DDBJ whole genome shotgun (WGS) entry which is preliminary data.</text>
</comment>
<keyword evidence="3" id="KW-1185">Reference proteome</keyword>
<dbReference type="Pfam" id="PF00561">
    <property type="entry name" value="Abhydrolase_1"/>
    <property type="match status" value="1"/>
</dbReference>
<proteinExistence type="predicted"/>
<evidence type="ECO:0000313" key="3">
    <source>
        <dbReference type="Proteomes" id="UP001562065"/>
    </source>
</evidence>